<keyword evidence="5" id="KW-0520">NAD</keyword>
<protein>
    <submittedName>
        <fullName evidence="10">Enoyl-CoA hydratase</fullName>
    </submittedName>
</protein>
<dbReference type="OrthoDB" id="5389341at2"/>
<dbReference type="GO" id="GO:0003857">
    <property type="term" value="F:(3S)-3-hydroxyacyl-CoA dehydrogenase (NAD+) activity"/>
    <property type="evidence" value="ECO:0007669"/>
    <property type="project" value="UniProtKB-EC"/>
</dbReference>
<keyword evidence="3" id="KW-0442">Lipid degradation</keyword>
<dbReference type="Gene3D" id="3.40.50.720">
    <property type="entry name" value="NAD(P)-binding Rossmann-like Domain"/>
    <property type="match status" value="1"/>
</dbReference>
<dbReference type="PANTHER" id="PTHR48075">
    <property type="entry name" value="3-HYDROXYACYL-COA DEHYDROGENASE FAMILY PROTEIN"/>
    <property type="match status" value="1"/>
</dbReference>
<evidence type="ECO:0000256" key="6">
    <source>
        <dbReference type="ARBA" id="ARBA00023098"/>
    </source>
</evidence>
<keyword evidence="2" id="KW-0276">Fatty acid metabolism</keyword>
<dbReference type="SUPFAM" id="SSF51735">
    <property type="entry name" value="NAD(P)-binding Rossmann-fold domains"/>
    <property type="match status" value="1"/>
</dbReference>
<dbReference type="InterPro" id="IPR029045">
    <property type="entry name" value="ClpP/crotonase-like_dom_sf"/>
</dbReference>
<dbReference type="SUPFAM" id="SSF52096">
    <property type="entry name" value="ClpP/crotonase"/>
    <property type="match status" value="1"/>
</dbReference>
<dbReference type="EMBL" id="JMCB01000001">
    <property type="protein sequence ID" value="KFE72323.1"/>
    <property type="molecule type" value="Genomic_DNA"/>
</dbReference>
<dbReference type="SUPFAM" id="SSF48179">
    <property type="entry name" value="6-phosphogluconate dehydrogenase C-terminal domain-like"/>
    <property type="match status" value="2"/>
</dbReference>
<dbReference type="Gene3D" id="3.90.226.10">
    <property type="entry name" value="2-enoyl-CoA Hydratase, Chain A, domain 1"/>
    <property type="match status" value="1"/>
</dbReference>
<dbReference type="PANTHER" id="PTHR48075:SF7">
    <property type="entry name" value="3-HYDROXYACYL-COA DEHYDROGENASE-RELATED"/>
    <property type="match status" value="1"/>
</dbReference>
<comment type="pathway">
    <text evidence="1">Lipid metabolism; fatty acid beta-oxidation.</text>
</comment>
<comment type="caution">
    <text evidence="10">The sequence shown here is derived from an EMBL/GenBank/DDBJ whole genome shotgun (WGS) entry which is preliminary data.</text>
</comment>
<evidence type="ECO:0000256" key="7">
    <source>
        <dbReference type="ARBA" id="ARBA00049556"/>
    </source>
</evidence>
<dbReference type="InterPro" id="IPR008927">
    <property type="entry name" value="6-PGluconate_DH-like_C_sf"/>
</dbReference>
<evidence type="ECO:0000313" key="11">
    <source>
        <dbReference type="Proteomes" id="UP000028725"/>
    </source>
</evidence>
<accession>A0A085WXB0</accession>
<reference evidence="10 11" key="1">
    <citation type="submission" date="2014-04" db="EMBL/GenBank/DDBJ databases">
        <title>Genome assembly of Hyalangium minutum DSM 14724.</title>
        <authorList>
            <person name="Sharma G."/>
            <person name="Subramanian S."/>
        </authorList>
    </citation>
    <scope>NUCLEOTIDE SEQUENCE [LARGE SCALE GENOMIC DNA]</scope>
    <source>
        <strain evidence="10 11">DSM 14724</strain>
    </source>
</reference>
<dbReference type="STRING" id="394096.DB31_0585"/>
<feature type="domain" description="3-hydroxyacyl-CoA dehydrogenase NAD binding" evidence="9">
    <location>
        <begin position="7"/>
        <end position="199"/>
    </location>
</feature>
<dbReference type="InterPro" id="IPR006108">
    <property type="entry name" value="3HC_DH_C"/>
</dbReference>
<organism evidence="10 11">
    <name type="scientific">Hyalangium minutum</name>
    <dbReference type="NCBI Taxonomy" id="394096"/>
    <lineage>
        <taxon>Bacteria</taxon>
        <taxon>Pseudomonadati</taxon>
        <taxon>Myxococcota</taxon>
        <taxon>Myxococcia</taxon>
        <taxon>Myxococcales</taxon>
        <taxon>Cystobacterineae</taxon>
        <taxon>Archangiaceae</taxon>
        <taxon>Hyalangium</taxon>
    </lineage>
</organism>
<comment type="catalytic activity">
    <reaction evidence="7">
        <text>a (3S)-3-hydroxyacyl-CoA + NAD(+) = a 3-oxoacyl-CoA + NADH + H(+)</text>
        <dbReference type="Rhea" id="RHEA:22432"/>
        <dbReference type="ChEBI" id="CHEBI:15378"/>
        <dbReference type="ChEBI" id="CHEBI:57318"/>
        <dbReference type="ChEBI" id="CHEBI:57540"/>
        <dbReference type="ChEBI" id="CHEBI:57945"/>
        <dbReference type="ChEBI" id="CHEBI:90726"/>
        <dbReference type="EC" id="1.1.1.35"/>
    </reaction>
</comment>
<dbReference type="UniPathway" id="UPA00659"/>
<feature type="domain" description="3-hydroxyacyl-CoA dehydrogenase C-terminal" evidence="8">
    <location>
        <begin position="203"/>
        <end position="302"/>
    </location>
</feature>
<dbReference type="GO" id="GO:0006635">
    <property type="term" value="P:fatty acid beta-oxidation"/>
    <property type="evidence" value="ECO:0007669"/>
    <property type="project" value="UniProtKB-UniPathway"/>
</dbReference>
<dbReference type="RefSeq" id="WP_044181509.1">
    <property type="nucleotide sequence ID" value="NZ_JMCB01000001.1"/>
</dbReference>
<evidence type="ECO:0000256" key="2">
    <source>
        <dbReference type="ARBA" id="ARBA00022832"/>
    </source>
</evidence>
<dbReference type="GO" id="GO:0070403">
    <property type="term" value="F:NAD+ binding"/>
    <property type="evidence" value="ECO:0007669"/>
    <property type="project" value="InterPro"/>
</dbReference>
<dbReference type="InterPro" id="IPR001753">
    <property type="entry name" value="Enoyl-CoA_hydra/iso"/>
</dbReference>
<dbReference type="Pfam" id="PF02737">
    <property type="entry name" value="3HCDH_N"/>
    <property type="match status" value="1"/>
</dbReference>
<dbReference type="InterPro" id="IPR036291">
    <property type="entry name" value="NAD(P)-bd_dom_sf"/>
</dbReference>
<evidence type="ECO:0000313" key="10">
    <source>
        <dbReference type="EMBL" id="KFE72323.1"/>
    </source>
</evidence>
<evidence type="ECO:0000256" key="1">
    <source>
        <dbReference type="ARBA" id="ARBA00005005"/>
    </source>
</evidence>
<sequence length="799" mass="87426">MTTRIRKVAVLGAGVMGSGIAAHLANSGVRALLLDIVPPKAAPGEDTSSKAFRNKFVLGALANMRKQRPSPIVSEQVFTAIEVGNFEDDMARIAECDWVIEVVKEDMAVKQALFAKVEQHARKGAIISSNTSGLSIAGMLQGRGEDFRKNFLVTHFFNPVRYMKLLELVAGKETDPEVVRTIHRFGEEVLGKGIVYGKDTTNFIANRIGVYGMMRTISAMREAEMTVEEVDKIFGPAMGRPKSAVFRTADIVGLDTFIHVAKNCYDTLAHDERRDTFATPDFLQKMVEKGMLGDKSGSGFYKKAKGGGGDGEKEILALDLNTLEYRKQNKVRYESLGAAKEVEDVRERVATVMKGQDKAAKFAERVTLDVLAYSSRRIPEIADDIVNVDRGVRWGFGWDLGPFETWDAYGVRAGVARMKELGIEPAPWVEQMLAAGRESFYGVQDGRDTYWDIPSKSVKPVQENARTQRVEYLKRGNKKITGNDSASLWDMGDGVTLLEFHSKMNSIDDAIIAMMNTALDETEKNHLGLVIGNDGSNFSAGANIMAMLMAAKSDEFEAIRKMAAAFQAANQRMRYSPVPVVSAPFNLTLGGGAEAAMGANAIQASAELYMGLVEVGVGLIPGGGGTMQLMRNVYGNYSTDKDFDPLPFLKKVFLSIGTAKVATSAEEAREAGFLKDSDGISANRDFLLADAKQRVLGMAKSGFRAPRPTRFRLAGPSGAATIDMMLYDMQLNNQISAHDRKIGQKLARVLTGGDTSPTALVTEEQLLELELEAFLSLTGEEKTQDRLMFMLEKGKPLRN</sequence>
<evidence type="ECO:0000256" key="4">
    <source>
        <dbReference type="ARBA" id="ARBA00023002"/>
    </source>
</evidence>
<evidence type="ECO:0000259" key="8">
    <source>
        <dbReference type="Pfam" id="PF00725"/>
    </source>
</evidence>
<dbReference type="Pfam" id="PF00378">
    <property type="entry name" value="ECH_1"/>
    <property type="match status" value="1"/>
</dbReference>
<dbReference type="PATRIC" id="fig|394096.3.peg.579"/>
<evidence type="ECO:0000259" key="9">
    <source>
        <dbReference type="Pfam" id="PF02737"/>
    </source>
</evidence>
<keyword evidence="11" id="KW-1185">Reference proteome</keyword>
<dbReference type="AlphaFoldDB" id="A0A085WXB0"/>
<dbReference type="Gene3D" id="1.10.1040.50">
    <property type="match status" value="1"/>
</dbReference>
<proteinExistence type="predicted"/>
<dbReference type="InterPro" id="IPR006176">
    <property type="entry name" value="3-OHacyl-CoA_DH_NAD-bd"/>
</dbReference>
<evidence type="ECO:0000256" key="5">
    <source>
        <dbReference type="ARBA" id="ARBA00023027"/>
    </source>
</evidence>
<keyword evidence="4" id="KW-0560">Oxidoreductase</keyword>
<gene>
    <name evidence="10" type="ORF">DB31_0585</name>
</gene>
<name>A0A085WXB0_9BACT</name>
<dbReference type="Pfam" id="PF00725">
    <property type="entry name" value="3HCDH"/>
    <property type="match status" value="1"/>
</dbReference>
<evidence type="ECO:0000256" key="3">
    <source>
        <dbReference type="ARBA" id="ARBA00022963"/>
    </source>
</evidence>
<dbReference type="Proteomes" id="UP000028725">
    <property type="component" value="Unassembled WGS sequence"/>
</dbReference>
<keyword evidence="6" id="KW-0443">Lipid metabolism</keyword>